<dbReference type="Proteomes" id="UP000430345">
    <property type="component" value="Unassembled WGS sequence"/>
</dbReference>
<comment type="subcellular location">
    <subcellularLocation>
        <location evidence="1">Bacterial microcompartment</location>
    </subcellularLocation>
</comment>
<reference evidence="5 6" key="1">
    <citation type="submission" date="2019-10" db="EMBL/GenBank/DDBJ databases">
        <title>The Genome Sequence of Clostridium tarantellae Isolated from Fish Brain.</title>
        <authorList>
            <person name="Bano L."/>
            <person name="Kiel M."/>
            <person name="Sales G."/>
            <person name="Doxey A.C."/>
            <person name="Mansfield M.J."/>
            <person name="Schiavone M."/>
            <person name="Rossetto O."/>
            <person name="Pirazzini M."/>
            <person name="Dobrindt U."/>
            <person name="Montecucco C."/>
        </authorList>
    </citation>
    <scope>NUCLEOTIDE SEQUENCE [LARGE SCALE GENOMIC DNA]</scope>
    <source>
        <strain evidence="5 6">DSM 3997</strain>
    </source>
</reference>
<dbReference type="SUPFAM" id="SSF143414">
    <property type="entry name" value="CcmK-like"/>
    <property type="match status" value="1"/>
</dbReference>
<gene>
    <name evidence="5" type="ORF">GBZ86_03925</name>
</gene>
<dbReference type="InterPro" id="IPR050575">
    <property type="entry name" value="BMC_shell"/>
</dbReference>
<dbReference type="InterPro" id="IPR044872">
    <property type="entry name" value="CcmK/CsoS1_BMC"/>
</dbReference>
<evidence type="ECO:0000313" key="5">
    <source>
        <dbReference type="EMBL" id="MPQ42903.1"/>
    </source>
</evidence>
<name>A0A6I1MJM0_9CLOT</name>
<evidence type="ECO:0000256" key="1">
    <source>
        <dbReference type="ARBA" id="ARBA00024322"/>
    </source>
</evidence>
<comment type="caution">
    <text evidence="5">The sequence shown here is derived from an EMBL/GenBank/DDBJ whole genome shotgun (WGS) entry which is preliminary data.</text>
</comment>
<dbReference type="EMBL" id="WHJC01000027">
    <property type="protein sequence ID" value="MPQ42903.1"/>
    <property type="molecule type" value="Genomic_DNA"/>
</dbReference>
<dbReference type="PANTHER" id="PTHR33941:SF11">
    <property type="entry name" value="BACTERIAL MICROCOMPARTMENT SHELL PROTEIN PDUJ"/>
    <property type="match status" value="1"/>
</dbReference>
<dbReference type="InterPro" id="IPR000249">
    <property type="entry name" value="BMC_dom"/>
</dbReference>
<dbReference type="GO" id="GO:0031469">
    <property type="term" value="C:bacterial microcompartment"/>
    <property type="evidence" value="ECO:0007669"/>
    <property type="project" value="UniProtKB-SubCell"/>
</dbReference>
<feature type="domain" description="BMC" evidence="4">
    <location>
        <begin position="4"/>
        <end position="88"/>
    </location>
</feature>
<dbReference type="Gene3D" id="3.30.70.1710">
    <property type="match status" value="1"/>
</dbReference>
<keyword evidence="6" id="KW-1185">Reference proteome</keyword>
<dbReference type="SMART" id="SM00877">
    <property type="entry name" value="BMC"/>
    <property type="match status" value="1"/>
</dbReference>
<evidence type="ECO:0000259" key="4">
    <source>
        <dbReference type="PROSITE" id="PS51930"/>
    </source>
</evidence>
<dbReference type="Pfam" id="PF00936">
    <property type="entry name" value="BMC"/>
    <property type="match status" value="1"/>
</dbReference>
<dbReference type="PROSITE" id="PS51930">
    <property type="entry name" value="BMC_2"/>
    <property type="match status" value="1"/>
</dbReference>
<accession>A0A6I1MJM0</accession>
<dbReference type="RefSeq" id="WP_152887947.1">
    <property type="nucleotide sequence ID" value="NZ_WHJC01000027.1"/>
</dbReference>
<evidence type="ECO:0000256" key="2">
    <source>
        <dbReference type="ARBA" id="ARBA00024446"/>
    </source>
</evidence>
<evidence type="ECO:0000256" key="3">
    <source>
        <dbReference type="PROSITE-ProRule" id="PRU01278"/>
    </source>
</evidence>
<proteinExistence type="inferred from homology"/>
<dbReference type="InterPro" id="IPR037233">
    <property type="entry name" value="CcmK-like_sf"/>
</dbReference>
<evidence type="ECO:0000313" key="6">
    <source>
        <dbReference type="Proteomes" id="UP000430345"/>
    </source>
</evidence>
<comment type="similarity">
    <text evidence="3">Belongs to the bacterial microcompartments protein family.</text>
</comment>
<organism evidence="5 6">
    <name type="scientific">Clostridium tarantellae</name>
    <dbReference type="NCBI Taxonomy" id="39493"/>
    <lineage>
        <taxon>Bacteria</taxon>
        <taxon>Bacillati</taxon>
        <taxon>Bacillota</taxon>
        <taxon>Clostridia</taxon>
        <taxon>Eubacteriales</taxon>
        <taxon>Clostridiaceae</taxon>
        <taxon>Clostridium</taxon>
    </lineage>
</organism>
<dbReference type="AlphaFoldDB" id="A0A6I1MJM0"/>
<dbReference type="PANTHER" id="PTHR33941">
    <property type="entry name" value="PROPANEDIOL UTILIZATION PROTEIN PDUA"/>
    <property type="match status" value="1"/>
</dbReference>
<keyword evidence="2" id="KW-1283">Bacterial microcompartment</keyword>
<sequence length="245" mass="27640">MNKALGLIEVIGLATAIEAADAALKAANIKLLGVEKISAGIVTVKLVGDVGAVKASVEAAEEHISKFGTLRTVNVIPRVADELISILPDMDEKEDEPAEIENFNEEKLSRKKNEKNKDTKIEVEEIKVINEKDSNEKFETIVDIKEEKTKDKNERNITKVEETIEKIKLLPKEEKIIEDDIIEVIEENMDTKQKFDHDTLAKMSVKDLRKLAITSKIPVASKKLKYCKKEELIELLLKFYRDGEI</sequence>
<dbReference type="OrthoDB" id="9812608at2"/>
<protein>
    <submittedName>
        <fullName evidence="5">BMC domain-containing protein</fullName>
    </submittedName>
</protein>
<dbReference type="CDD" id="cd07045">
    <property type="entry name" value="BMC_CcmK_like"/>
    <property type="match status" value="1"/>
</dbReference>